<evidence type="ECO:0000256" key="1">
    <source>
        <dbReference type="ARBA" id="ARBA00005369"/>
    </source>
</evidence>
<protein>
    <recommendedName>
        <fullName evidence="2">Protein-L-isoaspartate O-methyltransferase</fullName>
    </recommendedName>
    <alternativeName>
        <fullName evidence="3">Protein L-isoaspartyl methyltransferase</fullName>
    </alternativeName>
</protein>
<accession>A0A2Z6EWV7</accession>
<dbReference type="CDD" id="cd02440">
    <property type="entry name" value="AdoMet_MTases"/>
    <property type="match status" value="1"/>
</dbReference>
<evidence type="ECO:0000256" key="3">
    <source>
        <dbReference type="ARBA" id="ARBA00030757"/>
    </source>
</evidence>
<name>A0A2Z6EWV7_9BURK</name>
<evidence type="ECO:0000313" key="5">
    <source>
        <dbReference type="Proteomes" id="UP000282597"/>
    </source>
</evidence>
<dbReference type="GO" id="GO:0032259">
    <property type="term" value="P:methylation"/>
    <property type="evidence" value="ECO:0007669"/>
    <property type="project" value="UniProtKB-KW"/>
</dbReference>
<dbReference type="PANTHER" id="PTHR11579:SF18">
    <property type="entry name" value="PROTEIN-L-ISOASPARTATE O-METHYLTRANSFERASE"/>
    <property type="match status" value="1"/>
</dbReference>
<evidence type="ECO:0000313" key="4">
    <source>
        <dbReference type="EMBL" id="BBE09937.1"/>
    </source>
</evidence>
<sequence length="217" mass="23980">MNLEQARHNMIQQQIRPWQVSDQDVLNLLEIIKRENFAPPAYQNIAFADLEIPLPCGQHMLPPKIEARLLQTLQLKPHESVLEIGTGSGYMAALLSYHSAQVLTVEIHPELAAFAQENLRKNNISKVNVITGDGVHGWPQQAPYDVIVVSGGLSVLSPALLTQLKPGGRLCAFVGAAPVMKAQLITCVGQKEYHSEDLFETWVTPLVNAIEAPRFSF</sequence>
<keyword evidence="4" id="KW-0489">Methyltransferase</keyword>
<gene>
    <name evidence="4" type="ORF">MCB1EB_1776</name>
</gene>
<dbReference type="RefSeq" id="WP_026921303.1">
    <property type="nucleotide sequence ID" value="NZ_AP018150.1"/>
</dbReference>
<dbReference type="KEGG" id="mcys:MCB1EB_1776"/>
<dbReference type="Gene3D" id="3.40.50.150">
    <property type="entry name" value="Vaccinia Virus protein VP39"/>
    <property type="match status" value="1"/>
</dbReference>
<dbReference type="InterPro" id="IPR029063">
    <property type="entry name" value="SAM-dependent_MTases_sf"/>
</dbReference>
<dbReference type="AlphaFoldDB" id="A0A2Z6EWV7"/>
<dbReference type="EMBL" id="AP018150">
    <property type="protein sequence ID" value="BBE09937.1"/>
    <property type="molecule type" value="Genomic_DNA"/>
</dbReference>
<dbReference type="GO" id="GO:0004719">
    <property type="term" value="F:protein-L-isoaspartate (D-aspartate) O-methyltransferase activity"/>
    <property type="evidence" value="ECO:0007669"/>
    <property type="project" value="InterPro"/>
</dbReference>
<dbReference type="Pfam" id="PF01135">
    <property type="entry name" value="PCMT"/>
    <property type="match status" value="1"/>
</dbReference>
<organism evidence="4 5">
    <name type="scientific">Mycoavidus cysteinexigens</name>
    <dbReference type="NCBI Taxonomy" id="1553431"/>
    <lineage>
        <taxon>Bacteria</taxon>
        <taxon>Pseudomonadati</taxon>
        <taxon>Pseudomonadota</taxon>
        <taxon>Betaproteobacteria</taxon>
        <taxon>Burkholderiales</taxon>
        <taxon>Burkholderiaceae</taxon>
        <taxon>Mycoavidus</taxon>
    </lineage>
</organism>
<dbReference type="Proteomes" id="UP000282597">
    <property type="component" value="Chromosome"/>
</dbReference>
<keyword evidence="4" id="KW-0808">Transferase</keyword>
<comment type="similarity">
    <text evidence="1">Belongs to the methyltransferase superfamily. L-isoaspartyl/D-aspartyl protein methyltransferase family.</text>
</comment>
<keyword evidence="5" id="KW-1185">Reference proteome</keyword>
<dbReference type="PROSITE" id="PS01279">
    <property type="entry name" value="PCMT"/>
    <property type="match status" value="1"/>
</dbReference>
<proteinExistence type="inferred from homology"/>
<dbReference type="PANTHER" id="PTHR11579">
    <property type="entry name" value="PROTEIN-L-ISOASPARTATE O-METHYLTRANSFERASE"/>
    <property type="match status" value="1"/>
</dbReference>
<evidence type="ECO:0000256" key="2">
    <source>
        <dbReference type="ARBA" id="ARBA00013346"/>
    </source>
</evidence>
<dbReference type="SUPFAM" id="SSF53335">
    <property type="entry name" value="S-adenosyl-L-methionine-dependent methyltransferases"/>
    <property type="match status" value="1"/>
</dbReference>
<dbReference type="GO" id="GO:0005737">
    <property type="term" value="C:cytoplasm"/>
    <property type="evidence" value="ECO:0007669"/>
    <property type="project" value="TreeGrafter"/>
</dbReference>
<reference evidence="4 5" key="1">
    <citation type="journal article" date="2018" name="Microbes Environ.">
        <title>Comparative Genomic Insights into Endofungal Lifestyles of Two Bacterial Endosymbionts, Mycoavidus cysteinexigens and Burkholderia rhizoxinica.</title>
        <authorList>
            <person name="Sharmin D."/>
            <person name="Guo Y."/>
            <person name="Nishizawa T."/>
            <person name="Ohshima S."/>
            <person name="Sato Y."/>
            <person name="Takashima Y."/>
            <person name="Narisawa K."/>
            <person name="Ohta H."/>
        </authorList>
    </citation>
    <scope>NUCLEOTIDE SEQUENCE [LARGE SCALE GENOMIC DNA]</scope>
    <source>
        <strain evidence="4 5">B1-EB</strain>
    </source>
</reference>
<dbReference type="InterPro" id="IPR000682">
    <property type="entry name" value="PCMT"/>
</dbReference>